<gene>
    <name evidence="3" type="ORF">HNR21_000734</name>
</gene>
<dbReference type="SUPFAM" id="SSF63817">
    <property type="entry name" value="Sortase"/>
    <property type="match status" value="1"/>
</dbReference>
<keyword evidence="1 3" id="KW-0378">Hydrolase</keyword>
<protein>
    <submittedName>
        <fullName evidence="3">Sortase A</fullName>
        <ecNumber evidence="3">3.4.22.70</ecNumber>
    </submittedName>
</protein>
<dbReference type="EMBL" id="JACJII010000001">
    <property type="protein sequence ID" value="MBA9001852.1"/>
    <property type="molecule type" value="Genomic_DNA"/>
</dbReference>
<dbReference type="InterPro" id="IPR005754">
    <property type="entry name" value="Sortase"/>
</dbReference>
<dbReference type="EC" id="3.4.22.70" evidence="3"/>
<feature type="active site" description="Proton donor/acceptor" evidence="2">
    <location>
        <position position="107"/>
    </location>
</feature>
<proteinExistence type="predicted"/>
<dbReference type="CDD" id="cd05830">
    <property type="entry name" value="Sortase_E"/>
    <property type="match status" value="1"/>
</dbReference>
<evidence type="ECO:0000256" key="2">
    <source>
        <dbReference type="PIRSR" id="PIRSR605754-1"/>
    </source>
</evidence>
<dbReference type="RefSeq" id="WP_312880824.1">
    <property type="nucleotide sequence ID" value="NZ_JACJII010000001.1"/>
</dbReference>
<dbReference type="InterPro" id="IPR023365">
    <property type="entry name" value="Sortase_dom-sf"/>
</dbReference>
<dbReference type="AlphaFoldDB" id="A0A7W3MU34"/>
<comment type="caution">
    <text evidence="3">The sequence shown here is derived from an EMBL/GenBank/DDBJ whole genome shotgun (WGS) entry which is preliminary data.</text>
</comment>
<dbReference type="InterPro" id="IPR053465">
    <property type="entry name" value="Sortase_Class_E"/>
</dbReference>
<evidence type="ECO:0000313" key="4">
    <source>
        <dbReference type="Proteomes" id="UP000539313"/>
    </source>
</evidence>
<dbReference type="Proteomes" id="UP000539313">
    <property type="component" value="Unassembled WGS sequence"/>
</dbReference>
<dbReference type="GO" id="GO:0016787">
    <property type="term" value="F:hydrolase activity"/>
    <property type="evidence" value="ECO:0007669"/>
    <property type="project" value="UniProtKB-KW"/>
</dbReference>
<reference evidence="3 4" key="1">
    <citation type="submission" date="2020-08" db="EMBL/GenBank/DDBJ databases">
        <title>Sequencing the genomes of 1000 actinobacteria strains.</title>
        <authorList>
            <person name="Klenk H.-P."/>
        </authorList>
    </citation>
    <scope>NUCLEOTIDE SEQUENCE [LARGE SCALE GENOMIC DNA]</scope>
    <source>
        <strain evidence="3 4">DSM 45823</strain>
    </source>
</reference>
<dbReference type="Pfam" id="PF04203">
    <property type="entry name" value="Sortase"/>
    <property type="match status" value="1"/>
</dbReference>
<dbReference type="NCBIfam" id="NF033747">
    <property type="entry name" value="class_E_sortase"/>
    <property type="match status" value="1"/>
</dbReference>
<accession>A0A7W3MU34</accession>
<evidence type="ECO:0000313" key="3">
    <source>
        <dbReference type="EMBL" id="MBA9001852.1"/>
    </source>
</evidence>
<sequence length="204" mass="22754">MGELCVTTGLLLVLFTAYLLWGTGRYVDQEQERLFRELARTWEAPRGTTERVRLGDGVALIRIPKLGDGFRYVVVEGVGTADLRKGPGHYPGTAMPGQLGNFVVSGHRTTYGGPFNRLDELDIGDEIVIDTRRWRFTYRVTQSRVVPPTASEAIARVPFRPGRKPAKRYITLTTCHPEYSAAERLIVVGELAERVPRIQPVSAS</sequence>
<feature type="active site" description="Acyl-thioester intermediate" evidence="2">
    <location>
        <position position="175"/>
    </location>
</feature>
<organism evidence="3 4">
    <name type="scientific">Thermomonospora cellulosilytica</name>
    <dbReference type="NCBI Taxonomy" id="1411118"/>
    <lineage>
        <taxon>Bacteria</taxon>
        <taxon>Bacillati</taxon>
        <taxon>Actinomycetota</taxon>
        <taxon>Actinomycetes</taxon>
        <taxon>Streptosporangiales</taxon>
        <taxon>Thermomonosporaceae</taxon>
        <taxon>Thermomonospora</taxon>
    </lineage>
</organism>
<name>A0A7W3MU34_9ACTN</name>
<dbReference type="InterPro" id="IPR042003">
    <property type="entry name" value="Sortase_E"/>
</dbReference>
<keyword evidence="4" id="KW-1185">Reference proteome</keyword>
<dbReference type="NCBIfam" id="TIGR01076">
    <property type="entry name" value="sortase_fam"/>
    <property type="match status" value="1"/>
</dbReference>
<evidence type="ECO:0000256" key="1">
    <source>
        <dbReference type="ARBA" id="ARBA00022801"/>
    </source>
</evidence>
<dbReference type="Gene3D" id="2.40.260.10">
    <property type="entry name" value="Sortase"/>
    <property type="match status" value="1"/>
</dbReference>